<protein>
    <submittedName>
        <fullName evidence="2">Uncharacterized protein</fullName>
    </submittedName>
</protein>
<feature type="region of interest" description="Disordered" evidence="1">
    <location>
        <begin position="1"/>
        <end position="34"/>
    </location>
</feature>
<proteinExistence type="predicted"/>
<reference evidence="2 3" key="1">
    <citation type="journal article" date="2011" name="PLoS Genet.">
        <title>Azospirillum genomes reveal transition of bacteria from aquatic to terrestrial environments.</title>
        <authorList>
            <person name="Wisniewski-Dye F."/>
            <person name="Borziak K."/>
            <person name="Khalsa-Moyers G."/>
            <person name="Alexandre G."/>
            <person name="Sukharnikov L.O."/>
            <person name="Wuichet K."/>
            <person name="Hurst G.B."/>
            <person name="McDonald W.H."/>
            <person name="Robertson J.S."/>
            <person name="Barbe V."/>
            <person name="Calteau A."/>
            <person name="Rouy Z."/>
            <person name="Mangenot S."/>
            <person name="Prigent-Combaret C."/>
            <person name="Normand P."/>
            <person name="Boyer M."/>
            <person name="Siguier P."/>
            <person name="Dessaux Y."/>
            <person name="Elmerich C."/>
            <person name="Condemine G."/>
            <person name="Krishnen G."/>
            <person name="Kennedy I."/>
            <person name="Paterson A.H."/>
            <person name="Gonzalez V."/>
            <person name="Mavingui P."/>
            <person name="Zhulin I.B."/>
        </authorList>
    </citation>
    <scope>NUCLEOTIDE SEQUENCE [LARGE SCALE GENOMIC DNA]</scope>
    <source>
        <strain evidence="2 3">Sp245</strain>
    </source>
</reference>
<dbReference type="KEGG" id="abs:AZOBR_130013"/>
<dbReference type="EMBL" id="HE577327">
    <property type="protein sequence ID" value="CCC98235.1"/>
    <property type="molecule type" value="Genomic_DNA"/>
</dbReference>
<name>A0A9P1NMH7_9PROT</name>
<keyword evidence="3" id="KW-1185">Reference proteome</keyword>
<dbReference type="Proteomes" id="UP000007319">
    <property type="component" value="Chromosome"/>
</dbReference>
<feature type="compositionally biased region" description="Basic residues" evidence="1">
    <location>
        <begin position="12"/>
        <end position="24"/>
    </location>
</feature>
<dbReference type="AlphaFoldDB" id="A0A9P1NMH7"/>
<evidence type="ECO:0000256" key="1">
    <source>
        <dbReference type="SAM" id="MobiDB-lite"/>
    </source>
</evidence>
<sequence length="34" mass="3839">MGAEKGIEKPRRSIGNHKSARTIRPHSLLQMPIQ</sequence>
<gene>
    <name evidence="2" type="ORF">AZOBR_130013</name>
</gene>
<accession>A0A9P1NMH7</accession>
<evidence type="ECO:0000313" key="3">
    <source>
        <dbReference type="Proteomes" id="UP000007319"/>
    </source>
</evidence>
<organism evidence="2 3">
    <name type="scientific">Azospirillum baldaniorum</name>
    <dbReference type="NCBI Taxonomy" id="1064539"/>
    <lineage>
        <taxon>Bacteria</taxon>
        <taxon>Pseudomonadati</taxon>
        <taxon>Pseudomonadota</taxon>
        <taxon>Alphaproteobacteria</taxon>
        <taxon>Rhodospirillales</taxon>
        <taxon>Azospirillaceae</taxon>
        <taxon>Azospirillum</taxon>
    </lineage>
</organism>
<evidence type="ECO:0000313" key="2">
    <source>
        <dbReference type="EMBL" id="CCC98235.1"/>
    </source>
</evidence>
<feature type="compositionally biased region" description="Basic and acidic residues" evidence="1">
    <location>
        <begin position="1"/>
        <end position="11"/>
    </location>
</feature>